<dbReference type="InParanoid" id="K0KMD9"/>
<comment type="caution">
    <text evidence="1">The sequence shown here is derived from an EMBL/GenBank/DDBJ whole genome shotgun (WGS) entry which is preliminary data.</text>
</comment>
<accession>K0KMD9</accession>
<evidence type="ECO:0000313" key="1">
    <source>
        <dbReference type="EMBL" id="CCH44151.1"/>
    </source>
</evidence>
<dbReference type="EMBL" id="CAIF01000109">
    <property type="protein sequence ID" value="CCH44151.1"/>
    <property type="molecule type" value="Genomic_DNA"/>
</dbReference>
<sequence length="141" mass="16802">MLQHSLLNTLKTLNRPAHIQVSKTLGNLSFSIRSSNDSALSEHYQYMQEYSNYNFNSKYKTWFELDHKEQFRFMNSYLNKHELMSRSKSASRSINQMDNQNKDVNFMFFHLYEGLKTQADSTQQAEAVFKDDIFDLLYEKE</sequence>
<dbReference type="AlphaFoldDB" id="K0KMD9"/>
<dbReference type="HOGENOM" id="CLU_1826808_0_0_1"/>
<dbReference type="Proteomes" id="UP000009328">
    <property type="component" value="Unassembled WGS sequence"/>
</dbReference>
<reference evidence="1 2" key="1">
    <citation type="journal article" date="2012" name="Eukaryot. Cell">
        <title>Draft genome sequence of Wickerhamomyces ciferrii NRRL Y-1031 F-60-10.</title>
        <authorList>
            <person name="Schneider J."/>
            <person name="Andrea H."/>
            <person name="Blom J."/>
            <person name="Jaenicke S."/>
            <person name="Ruckert C."/>
            <person name="Schorsch C."/>
            <person name="Szczepanowski R."/>
            <person name="Farwick M."/>
            <person name="Goesmann A."/>
            <person name="Puhler A."/>
            <person name="Schaffer S."/>
            <person name="Tauch A."/>
            <person name="Kohler T."/>
            <person name="Brinkrolf K."/>
        </authorList>
    </citation>
    <scope>NUCLEOTIDE SEQUENCE [LARGE SCALE GENOMIC DNA]</scope>
    <source>
        <strain evidence="2">ATCC 14091 / BCRC 22168 / CBS 111 / JCM 3599 / NBRC 0793 / NRRL Y-1031 F-60-10</strain>
    </source>
</reference>
<evidence type="ECO:0000313" key="2">
    <source>
        <dbReference type="Proteomes" id="UP000009328"/>
    </source>
</evidence>
<gene>
    <name evidence="1" type="ORF">BN7_3709</name>
</gene>
<proteinExistence type="predicted"/>
<protein>
    <submittedName>
        <fullName evidence="1">Uncharacterized protein</fullName>
    </submittedName>
</protein>
<keyword evidence="2" id="KW-1185">Reference proteome</keyword>
<organism evidence="1 2">
    <name type="scientific">Wickerhamomyces ciferrii (strain ATCC 14091 / BCRC 22168 / CBS 111 / JCM 3599 / NBRC 0793 / NRRL Y-1031 F-60-10)</name>
    <name type="common">Yeast</name>
    <name type="synonym">Pichia ciferrii</name>
    <dbReference type="NCBI Taxonomy" id="1206466"/>
    <lineage>
        <taxon>Eukaryota</taxon>
        <taxon>Fungi</taxon>
        <taxon>Dikarya</taxon>
        <taxon>Ascomycota</taxon>
        <taxon>Saccharomycotina</taxon>
        <taxon>Saccharomycetes</taxon>
        <taxon>Phaffomycetales</taxon>
        <taxon>Wickerhamomycetaceae</taxon>
        <taxon>Wickerhamomyces</taxon>
    </lineage>
</organism>
<name>K0KMD9_WICCF</name>